<keyword evidence="2" id="KW-0472">Membrane</keyword>
<evidence type="ECO:0008006" key="4">
    <source>
        <dbReference type="Google" id="ProtNLM"/>
    </source>
</evidence>
<evidence type="ECO:0000256" key="1">
    <source>
        <dbReference type="SAM" id="MobiDB-lite"/>
    </source>
</evidence>
<feature type="region of interest" description="Disordered" evidence="1">
    <location>
        <begin position="1"/>
        <end position="29"/>
    </location>
</feature>
<protein>
    <recommendedName>
        <fullName evidence="4">Transmembrane protein</fullName>
    </recommendedName>
</protein>
<proteinExistence type="predicted"/>
<dbReference type="AlphaFoldDB" id="C6BPU9"/>
<dbReference type="KEGG" id="rpf:Rpic12D_4989"/>
<dbReference type="EMBL" id="CP001646">
    <property type="protein sequence ID" value="ACS66223.1"/>
    <property type="molecule type" value="Genomic_DNA"/>
</dbReference>
<gene>
    <name evidence="3" type="ordered locus">Rpic12D_4989</name>
</gene>
<evidence type="ECO:0000313" key="3">
    <source>
        <dbReference type="EMBL" id="ACS66223.1"/>
    </source>
</evidence>
<keyword evidence="2" id="KW-0812">Transmembrane</keyword>
<accession>C6BPU9</accession>
<evidence type="ECO:0000256" key="2">
    <source>
        <dbReference type="SAM" id="Phobius"/>
    </source>
</evidence>
<reference evidence="3" key="1">
    <citation type="submission" date="2009-06" db="EMBL/GenBank/DDBJ databases">
        <title>Complete sequence plasmid 1 of Ralstonia pickettii 12D.</title>
        <authorList>
            <consortium name="US DOE Joint Genome Institute"/>
            <person name="Lucas S."/>
            <person name="Copeland A."/>
            <person name="Lapidus A."/>
            <person name="Glavina del Rio T."/>
            <person name="Dalin E."/>
            <person name="Tice H."/>
            <person name="Bruce D."/>
            <person name="Goodwin L."/>
            <person name="Pitluck S."/>
            <person name="Sims D."/>
            <person name="Meincke L."/>
            <person name="Brettin T."/>
            <person name="Detter J.C."/>
            <person name="Han C."/>
            <person name="Larimer F."/>
            <person name="Land M."/>
            <person name="Hauser L."/>
            <person name="Kyrpides N."/>
            <person name="Ovchinnikova G."/>
            <person name="Marsh T."/>
            <person name="Richardson P."/>
        </authorList>
    </citation>
    <scope>NUCLEOTIDE SEQUENCE [LARGE SCALE GENOMIC DNA]</scope>
    <source>
        <strain evidence="3">12D</strain>
        <plasmid>12D</plasmid>
        <plasmid evidence="3">pRp12D01</plasmid>
    </source>
</reference>
<geneLocation type="plasmid" evidence="3">
    <name>pRp12D01</name>
</geneLocation>
<keyword evidence="3" id="KW-0614">Plasmid</keyword>
<feature type="transmembrane region" description="Helical" evidence="2">
    <location>
        <begin position="34"/>
        <end position="55"/>
    </location>
</feature>
<organism evidence="3">
    <name type="scientific">Ralstonia pickettii (strain 12D)</name>
    <dbReference type="NCBI Taxonomy" id="428406"/>
    <lineage>
        <taxon>Bacteria</taxon>
        <taxon>Pseudomonadati</taxon>
        <taxon>Pseudomonadota</taxon>
        <taxon>Betaproteobacteria</taxon>
        <taxon>Burkholderiales</taxon>
        <taxon>Burkholderiaceae</taxon>
        <taxon>Ralstonia</taxon>
    </lineage>
</organism>
<dbReference type="HOGENOM" id="CLU_1794879_0_0_4"/>
<sequence length="144" mass="15378">MTAAGLTTEGVERSDGKGGGIEGPAPPDGKPNPLASLVWLSISLSIGVAIALWVFHKVQFEQQADGVMTATFAESLGLIEGADGHLGQIERVWFARSAAGGYLYRAVYQSTDGHSGVIRRTTRVDLIRYCKAAQAEGCRMLNRK</sequence>
<name>C6BPU9_RALP1</name>
<keyword evidence="2" id="KW-1133">Transmembrane helix</keyword>